<evidence type="ECO:0000313" key="1">
    <source>
        <dbReference type="EMBL" id="CAI9919555.1"/>
    </source>
</evidence>
<gene>
    <name evidence="2" type="ORF">HINF_LOCUS57283</name>
    <name evidence="1" type="ORF">HINF_LOCUS7200</name>
</gene>
<keyword evidence="1" id="KW-0547">Nucleotide-binding</keyword>
<reference evidence="2 3" key="2">
    <citation type="submission" date="2024-07" db="EMBL/GenBank/DDBJ databases">
        <authorList>
            <person name="Akdeniz Z."/>
        </authorList>
    </citation>
    <scope>NUCLEOTIDE SEQUENCE [LARGE SCALE GENOMIC DNA]</scope>
</reference>
<comment type="caution">
    <text evidence="1">The sequence shown here is derived from an EMBL/GenBank/DDBJ whole genome shotgun (WGS) entry which is preliminary data.</text>
</comment>
<sequence length="573" mass="66818">MDGFLLQFDSDQLEKLYATPACCMVVYKQLSPLLQYFIRQVAANLLPQYYQQLNVPDEKDLEKPPIIVKPYEYLEQDLSEDEKKILINFRILFYYKSSLTPNFVFFNGFDQISCRTQPIFSRVMIGKQKLMTAQPVDLETISLQELTDIIGTSDADEQQELQQLNIESEDFRFQRIVYLLLNIKPTKFCQQKIQNQLKNFIELIQLSKSGQLVQKFILGDSFVQCRIIIGQLVKVFGNPELYKSFNKIVGEVDGLTARDSQDQQIEQLAQLQFILQIINFPVHRAVVLDPNYLKLHQNVLFFLHNLGLVYMIQKGTQTYLAVSDVLSLQQYSSIDQLSYLKNYNLHQVIVNKPLYIESTGRVTFYKSADETQNMLNKALLELFCETQYDLPHAVILNISKTIVKQKQVVSSLVARFLTNNSNQQVPPDLINLLDSWETKTMYTSLGKVAVFKVENDPNQKVCSKIIYYKVAMECIEQKYSIWVDQEYLSEISKAVKIFIELIYKQYEHVNGQMEKRLRRKTKDAIDLLSEKAAKQRTLVVRFDAAKDVQELFKKQKEELNMNDKLMELERFLK</sequence>
<keyword evidence="1" id="KW-0347">Helicase</keyword>
<dbReference type="EMBL" id="CATOUU010000181">
    <property type="protein sequence ID" value="CAI9919555.1"/>
    <property type="molecule type" value="Genomic_DNA"/>
</dbReference>
<organism evidence="1">
    <name type="scientific">Hexamita inflata</name>
    <dbReference type="NCBI Taxonomy" id="28002"/>
    <lineage>
        <taxon>Eukaryota</taxon>
        <taxon>Metamonada</taxon>
        <taxon>Diplomonadida</taxon>
        <taxon>Hexamitidae</taxon>
        <taxon>Hexamitinae</taxon>
        <taxon>Hexamita</taxon>
    </lineage>
</organism>
<dbReference type="Proteomes" id="UP001642409">
    <property type="component" value="Unassembled WGS sequence"/>
</dbReference>
<dbReference type="AlphaFoldDB" id="A0AA86TJT4"/>
<evidence type="ECO:0000313" key="2">
    <source>
        <dbReference type="EMBL" id="CAL6075597.1"/>
    </source>
</evidence>
<proteinExistence type="predicted"/>
<keyword evidence="1" id="KW-0378">Hydrolase</keyword>
<dbReference type="GO" id="GO:0004386">
    <property type="term" value="F:helicase activity"/>
    <property type="evidence" value="ECO:0007669"/>
    <property type="project" value="UniProtKB-KW"/>
</dbReference>
<dbReference type="EMBL" id="CAXDID020000315">
    <property type="protein sequence ID" value="CAL6075597.1"/>
    <property type="molecule type" value="Genomic_DNA"/>
</dbReference>
<keyword evidence="1" id="KW-0067">ATP-binding</keyword>
<evidence type="ECO:0000313" key="3">
    <source>
        <dbReference type="Proteomes" id="UP001642409"/>
    </source>
</evidence>
<protein>
    <submittedName>
        <fullName evidence="1">Helicase-related protein</fullName>
    </submittedName>
    <submittedName>
        <fullName evidence="2">Helicase-related_protein</fullName>
    </submittedName>
</protein>
<accession>A0AA86TJT4</accession>
<name>A0AA86TJT4_9EUKA</name>
<reference evidence="1" key="1">
    <citation type="submission" date="2023-06" db="EMBL/GenBank/DDBJ databases">
        <authorList>
            <person name="Kurt Z."/>
        </authorList>
    </citation>
    <scope>NUCLEOTIDE SEQUENCE</scope>
</reference>
<keyword evidence="3" id="KW-1185">Reference proteome</keyword>